<dbReference type="EMBL" id="JAFFHB010000006">
    <property type="protein sequence ID" value="KAK4664663.1"/>
    <property type="molecule type" value="Genomic_DNA"/>
</dbReference>
<sequence>MMEVLVECGQSALGHFVIYGPQNTNGDVTEGTHFVPFKDLLLAASKRAKVTLPSELFLALEISAIDPEGLHHDCGTNTRAAVLGTHLPFTPEMMKGLQHGLMGDEEGTCSTTRASTCTQWL</sequence>
<dbReference type="Proteomes" id="UP001326199">
    <property type="component" value="Unassembled WGS sequence"/>
</dbReference>
<protein>
    <submittedName>
        <fullName evidence="1">Uncharacterized protein</fullName>
    </submittedName>
</protein>
<dbReference type="RefSeq" id="XP_062764629.1">
    <property type="nucleotide sequence ID" value="XM_062906008.1"/>
</dbReference>
<dbReference type="GeneID" id="87926135"/>
<keyword evidence="2" id="KW-1185">Reference proteome</keyword>
<organism evidence="1 2">
    <name type="scientific">Podospora pseudopauciseta</name>
    <dbReference type="NCBI Taxonomy" id="2093780"/>
    <lineage>
        <taxon>Eukaryota</taxon>
        <taxon>Fungi</taxon>
        <taxon>Dikarya</taxon>
        <taxon>Ascomycota</taxon>
        <taxon>Pezizomycotina</taxon>
        <taxon>Sordariomycetes</taxon>
        <taxon>Sordariomycetidae</taxon>
        <taxon>Sordariales</taxon>
        <taxon>Podosporaceae</taxon>
        <taxon>Podospora</taxon>
    </lineage>
</organism>
<evidence type="ECO:0000313" key="1">
    <source>
        <dbReference type="EMBL" id="KAK4664663.1"/>
    </source>
</evidence>
<gene>
    <name evidence="1" type="ORF">QC763_0073040</name>
</gene>
<accession>A0ABR0H9F5</accession>
<comment type="caution">
    <text evidence="1">The sequence shown here is derived from an EMBL/GenBank/DDBJ whole genome shotgun (WGS) entry which is preliminary data.</text>
</comment>
<evidence type="ECO:0000313" key="2">
    <source>
        <dbReference type="Proteomes" id="UP001326199"/>
    </source>
</evidence>
<reference evidence="1 2" key="1">
    <citation type="journal article" date="2023" name="bioRxiv">
        <title>High-quality genome assemblies of four members of thePodospora anserinaspecies complex.</title>
        <authorList>
            <person name="Ament-Velasquez S.L."/>
            <person name="Vogan A.A."/>
            <person name="Wallerman O."/>
            <person name="Hartmann F."/>
            <person name="Gautier V."/>
            <person name="Silar P."/>
            <person name="Giraud T."/>
            <person name="Johannesson H."/>
        </authorList>
    </citation>
    <scope>NUCLEOTIDE SEQUENCE [LARGE SCALE GENOMIC DNA]</scope>
    <source>
        <strain evidence="1 2">CBS 411.78</strain>
    </source>
</reference>
<name>A0ABR0H9F5_9PEZI</name>
<proteinExistence type="predicted"/>